<dbReference type="RefSeq" id="XP_041157126.1">
    <property type="nucleotide sequence ID" value="XM_041300456.1"/>
</dbReference>
<name>A0A9P7AJI2_9AGAM</name>
<evidence type="ECO:0000313" key="2">
    <source>
        <dbReference type="Proteomes" id="UP000719766"/>
    </source>
</evidence>
<proteinExistence type="predicted"/>
<dbReference type="AlphaFoldDB" id="A0A9P7AJI2"/>
<gene>
    <name evidence="1" type="ORF">HD556DRAFT_1310759</name>
</gene>
<comment type="caution">
    <text evidence="1">The sequence shown here is derived from an EMBL/GenBank/DDBJ whole genome shotgun (WGS) entry which is preliminary data.</text>
</comment>
<sequence length="291" mass="32660">MASLPSGLIIGYSYKNDGSDLSLTSLFMSERTYKVGEGLGEGVERSVLAQAVQKLTSELSTWVETMDRFKSFSTLPFGVLDPKMPAQLVQDMLSARQLKLQWQLYAGVLLGCPSAFTLDVPQEILAFAEGFNVYVSEEIPSLASLTHFKTLHPSLEGLIAELYQQHFISPAQLIQRLEFEVVQISESDGGHARRQPVIDSDMEAAFILRCTQYLRGVGHPKHPAVEASNPKQNFCVHVHNQGSLFIELNFTLRFALRKGFHRNMRIQNYQEWALIGSQPPIQCTFRLVPTE</sequence>
<dbReference type="OrthoDB" id="2669741at2759"/>
<protein>
    <submittedName>
        <fullName evidence="1">Uncharacterized protein</fullName>
    </submittedName>
</protein>
<accession>A0A9P7AJI2</accession>
<dbReference type="EMBL" id="JABBWE010000052">
    <property type="protein sequence ID" value="KAG1790151.1"/>
    <property type="molecule type" value="Genomic_DNA"/>
</dbReference>
<dbReference type="Proteomes" id="UP000719766">
    <property type="component" value="Unassembled WGS sequence"/>
</dbReference>
<reference evidence="1" key="1">
    <citation type="journal article" date="2020" name="New Phytol.">
        <title>Comparative genomics reveals dynamic genome evolution in host specialist ectomycorrhizal fungi.</title>
        <authorList>
            <person name="Lofgren L.A."/>
            <person name="Nguyen N.H."/>
            <person name="Vilgalys R."/>
            <person name="Ruytinx J."/>
            <person name="Liao H.L."/>
            <person name="Branco S."/>
            <person name="Kuo A."/>
            <person name="LaButti K."/>
            <person name="Lipzen A."/>
            <person name="Andreopoulos W."/>
            <person name="Pangilinan J."/>
            <person name="Riley R."/>
            <person name="Hundley H."/>
            <person name="Na H."/>
            <person name="Barry K."/>
            <person name="Grigoriev I.V."/>
            <person name="Stajich J.E."/>
            <person name="Kennedy P.G."/>
        </authorList>
    </citation>
    <scope>NUCLEOTIDE SEQUENCE</scope>
    <source>
        <strain evidence="1">S12</strain>
    </source>
</reference>
<dbReference type="GeneID" id="64594220"/>
<keyword evidence="2" id="KW-1185">Reference proteome</keyword>
<organism evidence="1 2">
    <name type="scientific">Suillus plorans</name>
    <dbReference type="NCBI Taxonomy" id="116603"/>
    <lineage>
        <taxon>Eukaryota</taxon>
        <taxon>Fungi</taxon>
        <taxon>Dikarya</taxon>
        <taxon>Basidiomycota</taxon>
        <taxon>Agaricomycotina</taxon>
        <taxon>Agaricomycetes</taxon>
        <taxon>Agaricomycetidae</taxon>
        <taxon>Boletales</taxon>
        <taxon>Suillineae</taxon>
        <taxon>Suillaceae</taxon>
        <taxon>Suillus</taxon>
    </lineage>
</organism>
<evidence type="ECO:0000313" key="1">
    <source>
        <dbReference type="EMBL" id="KAG1790151.1"/>
    </source>
</evidence>